<organism evidence="2">
    <name type="scientific">marine metagenome</name>
    <dbReference type="NCBI Taxonomy" id="408172"/>
    <lineage>
        <taxon>unclassified sequences</taxon>
        <taxon>metagenomes</taxon>
        <taxon>ecological metagenomes</taxon>
    </lineage>
</organism>
<name>A0A383AR53_9ZZZZ</name>
<evidence type="ECO:0000313" key="2">
    <source>
        <dbReference type="EMBL" id="SVE10000.1"/>
    </source>
</evidence>
<feature type="region of interest" description="Disordered" evidence="1">
    <location>
        <begin position="12"/>
        <end position="43"/>
    </location>
</feature>
<accession>A0A383AR53</accession>
<gene>
    <name evidence="2" type="ORF">METZ01_LOCUS462854</name>
</gene>
<proteinExistence type="predicted"/>
<dbReference type="AlphaFoldDB" id="A0A383AR53"/>
<reference evidence="2" key="1">
    <citation type="submission" date="2018-05" db="EMBL/GenBank/DDBJ databases">
        <authorList>
            <person name="Lanie J.A."/>
            <person name="Ng W.-L."/>
            <person name="Kazmierczak K.M."/>
            <person name="Andrzejewski T.M."/>
            <person name="Davidsen T.M."/>
            <person name="Wayne K.J."/>
            <person name="Tettelin H."/>
            <person name="Glass J.I."/>
            <person name="Rusch D."/>
            <person name="Podicherti R."/>
            <person name="Tsui H.-C.T."/>
            <person name="Winkler M.E."/>
        </authorList>
    </citation>
    <scope>NUCLEOTIDE SEQUENCE</scope>
</reference>
<protein>
    <submittedName>
        <fullName evidence="2">Uncharacterized protein</fullName>
    </submittedName>
</protein>
<dbReference type="EMBL" id="UINC01194088">
    <property type="protein sequence ID" value="SVE10000.1"/>
    <property type="molecule type" value="Genomic_DNA"/>
</dbReference>
<feature type="compositionally biased region" description="Acidic residues" evidence="1">
    <location>
        <begin position="33"/>
        <end position="43"/>
    </location>
</feature>
<evidence type="ECO:0000256" key="1">
    <source>
        <dbReference type="SAM" id="MobiDB-lite"/>
    </source>
</evidence>
<sequence>MEQHVETVAEFNARMEASINEDEQPELPIETESAGDDEKAEQDPSEIFAQAKRKFMRRKLCDALLTNQCGWSLGKAKSKRNLLKFFSEICLEADWIRVNAKGTALKKAKLPYVTKDHNAEETGELILQYMEMRSDPRIGEWTTPLESYAGIATKPEDFESMG</sequence>